<dbReference type="Proteomes" id="UP001501020">
    <property type="component" value="Unassembled WGS sequence"/>
</dbReference>
<feature type="domain" description="HTH tetR-type" evidence="6">
    <location>
        <begin position="14"/>
        <end position="74"/>
    </location>
</feature>
<dbReference type="PRINTS" id="PR00455">
    <property type="entry name" value="HTHTETR"/>
</dbReference>
<comment type="caution">
    <text evidence="7">The sequence shown here is derived from an EMBL/GenBank/DDBJ whole genome shotgun (WGS) entry which is preliminary data.</text>
</comment>
<dbReference type="InterPro" id="IPR009057">
    <property type="entry name" value="Homeodomain-like_sf"/>
</dbReference>
<keyword evidence="3 5" id="KW-0238">DNA-binding</keyword>
<evidence type="ECO:0000256" key="4">
    <source>
        <dbReference type="ARBA" id="ARBA00023163"/>
    </source>
</evidence>
<evidence type="ECO:0000256" key="3">
    <source>
        <dbReference type="ARBA" id="ARBA00023125"/>
    </source>
</evidence>
<dbReference type="PANTHER" id="PTHR30055">
    <property type="entry name" value="HTH-TYPE TRANSCRIPTIONAL REGULATOR RUTR"/>
    <property type="match status" value="1"/>
</dbReference>
<dbReference type="PROSITE" id="PS50977">
    <property type="entry name" value="HTH_TETR_2"/>
    <property type="match status" value="1"/>
</dbReference>
<evidence type="ECO:0000313" key="7">
    <source>
        <dbReference type="EMBL" id="GAA2159614.1"/>
    </source>
</evidence>
<gene>
    <name evidence="7" type="ORF">GCM10009727_71640</name>
</gene>
<protein>
    <submittedName>
        <fullName evidence="7">TetR/AcrR family transcriptional regulator</fullName>
    </submittedName>
</protein>
<keyword evidence="4" id="KW-0804">Transcription</keyword>
<evidence type="ECO:0000256" key="2">
    <source>
        <dbReference type="ARBA" id="ARBA00023015"/>
    </source>
</evidence>
<accession>A0ABN3ACK1</accession>
<evidence type="ECO:0000313" key="8">
    <source>
        <dbReference type="Proteomes" id="UP001501020"/>
    </source>
</evidence>
<dbReference type="PANTHER" id="PTHR30055:SF234">
    <property type="entry name" value="HTH-TYPE TRANSCRIPTIONAL REGULATOR BETI"/>
    <property type="match status" value="1"/>
</dbReference>
<dbReference type="SUPFAM" id="SSF46689">
    <property type="entry name" value="Homeodomain-like"/>
    <property type="match status" value="1"/>
</dbReference>
<keyword evidence="2" id="KW-0805">Transcription regulation</keyword>
<reference evidence="7 8" key="1">
    <citation type="journal article" date="2019" name="Int. J. Syst. Evol. Microbiol.">
        <title>The Global Catalogue of Microorganisms (GCM) 10K type strain sequencing project: providing services to taxonomists for standard genome sequencing and annotation.</title>
        <authorList>
            <consortium name="The Broad Institute Genomics Platform"/>
            <consortium name="The Broad Institute Genome Sequencing Center for Infectious Disease"/>
            <person name="Wu L."/>
            <person name="Ma J."/>
        </authorList>
    </citation>
    <scope>NUCLEOTIDE SEQUENCE [LARGE SCALE GENOMIC DNA]</scope>
    <source>
        <strain evidence="7 8">JCM 13850</strain>
    </source>
</reference>
<dbReference type="Gene3D" id="1.10.357.10">
    <property type="entry name" value="Tetracycline Repressor, domain 2"/>
    <property type="match status" value="1"/>
</dbReference>
<dbReference type="Pfam" id="PF13977">
    <property type="entry name" value="TetR_C_6"/>
    <property type="match status" value="1"/>
</dbReference>
<keyword evidence="1" id="KW-0678">Repressor</keyword>
<dbReference type="InterPro" id="IPR050109">
    <property type="entry name" value="HTH-type_TetR-like_transc_reg"/>
</dbReference>
<dbReference type="RefSeq" id="WP_344277843.1">
    <property type="nucleotide sequence ID" value="NZ_BAAAMR010000086.1"/>
</dbReference>
<name>A0ABN3ACK1_9ACTN</name>
<proteinExistence type="predicted"/>
<dbReference type="EMBL" id="BAAAMR010000086">
    <property type="protein sequence ID" value="GAA2159614.1"/>
    <property type="molecule type" value="Genomic_DNA"/>
</dbReference>
<keyword evidence="8" id="KW-1185">Reference proteome</keyword>
<dbReference type="InterPro" id="IPR001647">
    <property type="entry name" value="HTH_TetR"/>
</dbReference>
<dbReference type="InterPro" id="IPR039538">
    <property type="entry name" value="BetI_C"/>
</dbReference>
<evidence type="ECO:0000256" key="5">
    <source>
        <dbReference type="PROSITE-ProRule" id="PRU00335"/>
    </source>
</evidence>
<feature type="DNA-binding region" description="H-T-H motif" evidence="5">
    <location>
        <begin position="37"/>
        <end position="56"/>
    </location>
</feature>
<evidence type="ECO:0000259" key="6">
    <source>
        <dbReference type="PROSITE" id="PS50977"/>
    </source>
</evidence>
<organism evidence="7 8">
    <name type="scientific">Actinomadura napierensis</name>
    <dbReference type="NCBI Taxonomy" id="267854"/>
    <lineage>
        <taxon>Bacteria</taxon>
        <taxon>Bacillati</taxon>
        <taxon>Actinomycetota</taxon>
        <taxon>Actinomycetes</taxon>
        <taxon>Streptosporangiales</taxon>
        <taxon>Thermomonosporaceae</taxon>
        <taxon>Actinomadura</taxon>
    </lineage>
</organism>
<dbReference type="SUPFAM" id="SSF48498">
    <property type="entry name" value="Tetracyclin repressor-like, C-terminal domain"/>
    <property type="match status" value="1"/>
</dbReference>
<dbReference type="InterPro" id="IPR036271">
    <property type="entry name" value="Tet_transcr_reg_TetR-rel_C_sf"/>
</dbReference>
<evidence type="ECO:0000256" key="1">
    <source>
        <dbReference type="ARBA" id="ARBA00022491"/>
    </source>
</evidence>
<dbReference type="Pfam" id="PF00440">
    <property type="entry name" value="TetR_N"/>
    <property type="match status" value="1"/>
</dbReference>
<sequence>MEPGKARGPYAKTKARRDTIVRAARDGFAERGYAAASLRDIAERAGITHTGLLHHFRTKEELLMAVLAQRDAAEWERGLAGVPDLDALAPYFGDLLLRHQQTPELMRLWLELSAAASRPEHPAHAFFTDRLKQARAHAAHGIGALAAEGRLRDTIDADTATTLFFAVLDGLQLQWLLDPGIDIVEPLNRFLDLILAPDTPDAPGR</sequence>